<name>A0A1D1VEX9_RAMVA</name>
<sequence length="320" mass="35243">MAMEGAENTESPESAMDESGTPSDNSSGEATPMDVDVPSTEPASLDRRNTSAAEASADAPSQPPPPLDNAHKANGVPSKKEMESEVSHPLPHAQRRITAPRMFTPPIGTSIQDIINAHNVPQHSFAKLPGRKAIDVGAFYGFHNYVRPPKRELMLTNGEAPESKPPTPTSKARPRVPLSPTSIKSELSALMREIHNTVFEEHKEHPAPAWNYRRITDTCYTDERKSVPTCVELLQAHEIDAALIPEMTVEQVANMVIQLFGENQQNLKETIEKEEIDGAALLLMNLDVFLKILRMPIGPAITIDGIVKRAREIRNIPYDD</sequence>
<protein>
    <submittedName>
        <fullName evidence="2">Uncharacterized protein</fullName>
    </submittedName>
</protein>
<accession>A0A1D1VEX9</accession>
<organism evidence="2 3">
    <name type="scientific">Ramazzottius varieornatus</name>
    <name type="common">Water bear</name>
    <name type="synonym">Tardigrade</name>
    <dbReference type="NCBI Taxonomy" id="947166"/>
    <lineage>
        <taxon>Eukaryota</taxon>
        <taxon>Metazoa</taxon>
        <taxon>Ecdysozoa</taxon>
        <taxon>Tardigrada</taxon>
        <taxon>Eutardigrada</taxon>
        <taxon>Parachela</taxon>
        <taxon>Hypsibioidea</taxon>
        <taxon>Ramazzottiidae</taxon>
        <taxon>Ramazzottius</taxon>
    </lineage>
</organism>
<dbReference type="AlphaFoldDB" id="A0A1D1VEX9"/>
<evidence type="ECO:0000256" key="1">
    <source>
        <dbReference type="SAM" id="MobiDB-lite"/>
    </source>
</evidence>
<feature type="region of interest" description="Disordered" evidence="1">
    <location>
        <begin position="1"/>
        <end position="96"/>
    </location>
</feature>
<dbReference type="Proteomes" id="UP000186922">
    <property type="component" value="Unassembled WGS sequence"/>
</dbReference>
<dbReference type="InterPro" id="IPR013761">
    <property type="entry name" value="SAM/pointed_sf"/>
</dbReference>
<reference evidence="2 3" key="1">
    <citation type="journal article" date="2016" name="Nat. Commun.">
        <title>Extremotolerant tardigrade genome and improved radiotolerance of human cultured cells by tardigrade-unique protein.</title>
        <authorList>
            <person name="Hashimoto T."/>
            <person name="Horikawa D.D."/>
            <person name="Saito Y."/>
            <person name="Kuwahara H."/>
            <person name="Kozuka-Hata H."/>
            <person name="Shin-I T."/>
            <person name="Minakuchi Y."/>
            <person name="Ohishi K."/>
            <person name="Motoyama A."/>
            <person name="Aizu T."/>
            <person name="Enomoto A."/>
            <person name="Kondo K."/>
            <person name="Tanaka S."/>
            <person name="Hara Y."/>
            <person name="Koshikawa S."/>
            <person name="Sagara H."/>
            <person name="Miura T."/>
            <person name="Yokobori S."/>
            <person name="Miyagawa K."/>
            <person name="Suzuki Y."/>
            <person name="Kubo T."/>
            <person name="Oyama M."/>
            <person name="Kohara Y."/>
            <person name="Fujiyama A."/>
            <person name="Arakawa K."/>
            <person name="Katayama T."/>
            <person name="Toyoda A."/>
            <person name="Kunieda T."/>
        </authorList>
    </citation>
    <scope>NUCLEOTIDE SEQUENCE [LARGE SCALE GENOMIC DNA]</scope>
    <source>
        <strain evidence="2 3">YOKOZUNA-1</strain>
    </source>
</reference>
<feature type="compositionally biased region" description="Polar residues" evidence="1">
    <location>
        <begin position="20"/>
        <end position="29"/>
    </location>
</feature>
<gene>
    <name evidence="2" type="primary">RvY_09471-1</name>
    <name evidence="2" type="synonym">RvY_09471.1</name>
    <name evidence="2" type="ORF">RvY_09471</name>
</gene>
<dbReference type="SUPFAM" id="SSF47769">
    <property type="entry name" value="SAM/Pointed domain"/>
    <property type="match status" value="1"/>
</dbReference>
<keyword evidence="3" id="KW-1185">Reference proteome</keyword>
<proteinExistence type="predicted"/>
<dbReference type="Gene3D" id="1.10.150.50">
    <property type="entry name" value="Transcription Factor, Ets-1"/>
    <property type="match status" value="1"/>
</dbReference>
<comment type="caution">
    <text evidence="2">The sequence shown here is derived from an EMBL/GenBank/DDBJ whole genome shotgun (WGS) entry which is preliminary data.</text>
</comment>
<evidence type="ECO:0000313" key="3">
    <source>
        <dbReference type="Proteomes" id="UP000186922"/>
    </source>
</evidence>
<feature type="compositionally biased region" description="Low complexity" evidence="1">
    <location>
        <begin position="51"/>
        <end position="60"/>
    </location>
</feature>
<dbReference type="EMBL" id="BDGG01000004">
    <property type="protein sequence ID" value="GAU98307.1"/>
    <property type="molecule type" value="Genomic_DNA"/>
</dbReference>
<evidence type="ECO:0000313" key="2">
    <source>
        <dbReference type="EMBL" id="GAU98307.1"/>
    </source>
</evidence>
<feature type="region of interest" description="Disordered" evidence="1">
    <location>
        <begin position="156"/>
        <end position="179"/>
    </location>
</feature>
<dbReference type="OrthoDB" id="2390104at2759"/>